<organism evidence="2 3">
    <name type="scientific">Sphaerosporella brunnea</name>
    <dbReference type="NCBI Taxonomy" id="1250544"/>
    <lineage>
        <taxon>Eukaryota</taxon>
        <taxon>Fungi</taxon>
        <taxon>Dikarya</taxon>
        <taxon>Ascomycota</taxon>
        <taxon>Pezizomycotina</taxon>
        <taxon>Pezizomycetes</taxon>
        <taxon>Pezizales</taxon>
        <taxon>Pyronemataceae</taxon>
        <taxon>Sphaerosporella</taxon>
    </lineage>
</organism>
<dbReference type="EMBL" id="VXIS01000120">
    <property type="protein sequence ID" value="KAA8903278.1"/>
    <property type="molecule type" value="Genomic_DNA"/>
</dbReference>
<keyword evidence="3" id="KW-1185">Reference proteome</keyword>
<feature type="compositionally biased region" description="Low complexity" evidence="1">
    <location>
        <begin position="118"/>
        <end position="142"/>
    </location>
</feature>
<name>A0A5J5ETD6_9PEZI</name>
<protein>
    <submittedName>
        <fullName evidence="2">Uncharacterized protein</fullName>
    </submittedName>
</protein>
<feature type="region of interest" description="Disordered" evidence="1">
    <location>
        <begin position="42"/>
        <end position="193"/>
    </location>
</feature>
<proteinExistence type="predicted"/>
<dbReference type="AlphaFoldDB" id="A0A5J5ETD6"/>
<dbReference type="InParanoid" id="A0A5J5ETD6"/>
<dbReference type="Proteomes" id="UP000326924">
    <property type="component" value="Unassembled WGS sequence"/>
</dbReference>
<reference evidence="2 3" key="1">
    <citation type="submission" date="2019-09" db="EMBL/GenBank/DDBJ databases">
        <title>Draft genome of the ectomycorrhizal ascomycete Sphaerosporella brunnea.</title>
        <authorList>
            <consortium name="DOE Joint Genome Institute"/>
            <person name="Benucci G.M."/>
            <person name="Marozzi G."/>
            <person name="Antonielli L."/>
            <person name="Sanchez S."/>
            <person name="Marco P."/>
            <person name="Wang X."/>
            <person name="Falini L.B."/>
            <person name="Barry K."/>
            <person name="Haridas S."/>
            <person name="Lipzen A."/>
            <person name="Labutti K."/>
            <person name="Grigoriev I.V."/>
            <person name="Murat C."/>
            <person name="Martin F."/>
            <person name="Albertini E."/>
            <person name="Donnini D."/>
            <person name="Bonito G."/>
        </authorList>
    </citation>
    <scope>NUCLEOTIDE SEQUENCE [LARGE SCALE GENOMIC DNA]</scope>
    <source>
        <strain evidence="2 3">Sb_GMNB300</strain>
    </source>
</reference>
<comment type="caution">
    <text evidence="2">The sequence shown here is derived from an EMBL/GenBank/DDBJ whole genome shotgun (WGS) entry which is preliminary data.</text>
</comment>
<evidence type="ECO:0000313" key="2">
    <source>
        <dbReference type="EMBL" id="KAA8903278.1"/>
    </source>
</evidence>
<dbReference type="PROSITE" id="PS51257">
    <property type="entry name" value="PROKAR_LIPOPROTEIN"/>
    <property type="match status" value="1"/>
</dbReference>
<evidence type="ECO:0000256" key="1">
    <source>
        <dbReference type="SAM" id="MobiDB-lite"/>
    </source>
</evidence>
<gene>
    <name evidence="2" type="ORF">FN846DRAFT_891199</name>
</gene>
<feature type="compositionally biased region" description="Low complexity" evidence="1">
    <location>
        <begin position="73"/>
        <end position="96"/>
    </location>
</feature>
<feature type="compositionally biased region" description="Polar residues" evidence="1">
    <location>
        <begin position="146"/>
        <end position="155"/>
    </location>
</feature>
<accession>A0A5J5ETD6</accession>
<evidence type="ECO:0000313" key="3">
    <source>
        <dbReference type="Proteomes" id="UP000326924"/>
    </source>
</evidence>
<sequence length="193" mass="20991">MVVATKDLETLRDWAVQLMSGMGCALTRATIAEETITQLMKAQKKSQSNRKQITKGYSKRIDKDAAKKQRAVTKTTAIPSTKNTTTTTSNKSNATSKIDKGHSKRPHPADSDQDESDSSFSESESGAPAAAGSSHNSSSNAALGEPQNSSSVPTRKSTRVARTQRVFCMFDYPPECLSDKTPRQEDNEKDESD</sequence>
<feature type="compositionally biased region" description="Basic and acidic residues" evidence="1">
    <location>
        <begin position="177"/>
        <end position="186"/>
    </location>
</feature>